<proteinExistence type="predicted"/>
<dbReference type="Proteomes" id="UP000030675">
    <property type="component" value="Unassembled WGS sequence"/>
</dbReference>
<name>A0A0U1P570_PHOLE</name>
<dbReference type="eggNOG" id="COG5323">
    <property type="taxonomic scope" value="Bacteria"/>
</dbReference>
<dbReference type="HOGENOM" id="CLU_401620_0_0_6"/>
<gene>
    <name evidence="1" type="ORF">PLEI_1460</name>
</gene>
<dbReference type="AlphaFoldDB" id="A0A0U1P570"/>
<evidence type="ECO:0000313" key="1">
    <source>
        <dbReference type="EMBL" id="GAD29807.1"/>
    </source>
</evidence>
<sequence>MRLTKEIWEEWLHPYATSTNNSTLDKVTKHHFGVWLKSNIPSEYHKYLIQLVGLYRTTLRLGNKDDFSRFNHFPQTTDDHIVLWVTESTKHEITRLIPDKDKVTVLCPLNGSQLNFARFNIPIYDFENKPIGVKNRCEVVHFGGSAGSGKTALATMMAFKYIPIQGWQSIFLRNASRDVHGVCDEGGKFAQSMIKDNDQAEHITKELRFFDHLGKKKKGKISTIKYDYVTDGNVKSHQGHEYGLVAFEELTQIQFYEYSYLASRNRHAEEELDRDNLIGDFDIQQLCNIIATMNPDHSHWMKEFLVSGDWLTDDIWQTVRPEMSGKIRYFVKLTDTDFDWGDSYEEMREKYPEVDDEGDYVYEPTSYTFVIGNLKENRYIGKSYKTKMTASLTEQEKVALVGGSWRVLADKGAMWEMDWIKNNRLPKRHYNRSDMAEVVISIDPAFGHKLKPNSNSARKSDSVGLVAVARTYGAVKDVKGVLLEERTDDASKAGMKPSDWMMIAIEMAIRHKASKIIYEGNQGATVFENILELIEDGKYKHVVDMHKVHSTESKEERARPISILYKNGSIQHCGVFRTAEAEFVSWSPNKKGQKSPGSIDAICQGFKYLLNDLLMNPSNKFDGFDAKQYDLDHEEDIPTDTESTLSTLTDFLEEMGDWDDVGSFIVSDVEDNAPEGYRIRLGGKR</sequence>
<dbReference type="InterPro" id="IPR027417">
    <property type="entry name" value="P-loop_NTPase"/>
</dbReference>
<organism evidence="1 2">
    <name type="scientific">Photobacterium leiognathi lrivu.4.1</name>
    <dbReference type="NCBI Taxonomy" id="1248232"/>
    <lineage>
        <taxon>Bacteria</taxon>
        <taxon>Pseudomonadati</taxon>
        <taxon>Pseudomonadota</taxon>
        <taxon>Gammaproteobacteria</taxon>
        <taxon>Vibrionales</taxon>
        <taxon>Vibrionaceae</taxon>
        <taxon>Photobacterium</taxon>
    </lineage>
</organism>
<accession>A0A0U1P570</accession>
<dbReference type="eggNOG" id="COG5362">
    <property type="taxonomic scope" value="Bacteria"/>
</dbReference>
<evidence type="ECO:0000313" key="2">
    <source>
        <dbReference type="Proteomes" id="UP000030675"/>
    </source>
</evidence>
<dbReference type="Pfam" id="PF03237">
    <property type="entry name" value="Terminase_6N"/>
    <property type="match status" value="1"/>
</dbReference>
<dbReference type="RefSeq" id="WP_023932326.1">
    <property type="nucleotide sequence ID" value="NZ_DF196819.1"/>
</dbReference>
<dbReference type="Gene3D" id="3.40.50.300">
    <property type="entry name" value="P-loop containing nucleotide triphosphate hydrolases"/>
    <property type="match status" value="1"/>
</dbReference>
<reference evidence="2" key="1">
    <citation type="submission" date="2012-12" db="EMBL/GenBank/DDBJ databases">
        <title>Genome Sequence of Photobacterium leiognathi lrivu.4.1.</title>
        <authorList>
            <person name="Urbanczyk H."/>
            <person name="Ogura Y."/>
            <person name="Hayashi T."/>
            <person name="Dunlap P.V."/>
        </authorList>
    </citation>
    <scope>NUCLEOTIDE SEQUENCE [LARGE SCALE GENOMIC DNA]</scope>
    <source>
        <strain evidence="2">lrivu.4.1</strain>
    </source>
</reference>
<protein>
    <submittedName>
        <fullName evidence="1">Terminase-like family protein</fullName>
    </submittedName>
</protein>
<dbReference type="EMBL" id="DF196819">
    <property type="protein sequence ID" value="GAD29807.1"/>
    <property type="molecule type" value="Genomic_DNA"/>
</dbReference>